<organism evidence="2">
    <name type="scientific">Capitella teleta</name>
    <name type="common">Polychaete worm</name>
    <dbReference type="NCBI Taxonomy" id="283909"/>
    <lineage>
        <taxon>Eukaryota</taxon>
        <taxon>Metazoa</taxon>
        <taxon>Spiralia</taxon>
        <taxon>Lophotrochozoa</taxon>
        <taxon>Annelida</taxon>
        <taxon>Polychaeta</taxon>
        <taxon>Sedentaria</taxon>
        <taxon>Scolecida</taxon>
        <taxon>Capitellidae</taxon>
        <taxon>Capitella</taxon>
    </lineage>
</organism>
<reference evidence="4" key="1">
    <citation type="submission" date="2012-12" db="EMBL/GenBank/DDBJ databases">
        <authorList>
            <person name="Hellsten U."/>
            <person name="Grimwood J."/>
            <person name="Chapman J.A."/>
            <person name="Shapiro H."/>
            <person name="Aerts A."/>
            <person name="Otillar R.P."/>
            <person name="Terry A.Y."/>
            <person name="Boore J.L."/>
            <person name="Simakov O."/>
            <person name="Marletaz F."/>
            <person name="Cho S.-J."/>
            <person name="Edsinger-Gonzales E."/>
            <person name="Havlak P."/>
            <person name="Kuo D.-H."/>
            <person name="Larsson T."/>
            <person name="Lv J."/>
            <person name="Arendt D."/>
            <person name="Savage R."/>
            <person name="Osoegawa K."/>
            <person name="de Jong P."/>
            <person name="Lindberg D.R."/>
            <person name="Seaver E.C."/>
            <person name="Weisblat D.A."/>
            <person name="Putnam N.H."/>
            <person name="Grigoriev I.V."/>
            <person name="Rokhsar D.S."/>
        </authorList>
    </citation>
    <scope>NUCLEOTIDE SEQUENCE</scope>
    <source>
        <strain evidence="4">I ESC-2004</strain>
    </source>
</reference>
<reference evidence="2 4" key="2">
    <citation type="journal article" date="2013" name="Nature">
        <title>Insights into bilaterian evolution from three spiralian genomes.</title>
        <authorList>
            <person name="Simakov O."/>
            <person name="Marletaz F."/>
            <person name="Cho S.J."/>
            <person name="Edsinger-Gonzales E."/>
            <person name="Havlak P."/>
            <person name="Hellsten U."/>
            <person name="Kuo D.H."/>
            <person name="Larsson T."/>
            <person name="Lv J."/>
            <person name="Arendt D."/>
            <person name="Savage R."/>
            <person name="Osoegawa K."/>
            <person name="de Jong P."/>
            <person name="Grimwood J."/>
            <person name="Chapman J.A."/>
            <person name="Shapiro H."/>
            <person name="Aerts A."/>
            <person name="Otillar R.P."/>
            <person name="Terry A.Y."/>
            <person name="Boore J.L."/>
            <person name="Grigoriev I.V."/>
            <person name="Lindberg D.R."/>
            <person name="Seaver E.C."/>
            <person name="Weisblat D.A."/>
            <person name="Putnam N.H."/>
            <person name="Rokhsar D.S."/>
        </authorList>
    </citation>
    <scope>NUCLEOTIDE SEQUENCE</scope>
    <source>
        <strain evidence="2 4">I ESC-2004</strain>
    </source>
</reference>
<dbReference type="HOGENOM" id="CLU_1572099_0_0_1"/>
<feature type="chain" id="PRO_5008787487" description="Laminin G domain-containing protein" evidence="1">
    <location>
        <begin position="18"/>
        <end position="170"/>
    </location>
</feature>
<dbReference type="Proteomes" id="UP000014760">
    <property type="component" value="Unassembled WGS sequence"/>
</dbReference>
<dbReference type="EnsemblMetazoa" id="CapteT186359">
    <property type="protein sequence ID" value="CapteP186359"/>
    <property type="gene ID" value="CapteG186359"/>
</dbReference>
<name>R7TZ79_CAPTE</name>
<keyword evidence="1" id="KW-0732">Signal</keyword>
<evidence type="ECO:0000313" key="2">
    <source>
        <dbReference type="EMBL" id="ELT96711.1"/>
    </source>
</evidence>
<evidence type="ECO:0000313" key="4">
    <source>
        <dbReference type="Proteomes" id="UP000014760"/>
    </source>
</evidence>
<proteinExistence type="predicted"/>
<dbReference type="EMBL" id="KB308745">
    <property type="protein sequence ID" value="ELT96711.1"/>
    <property type="molecule type" value="Genomic_DNA"/>
</dbReference>
<sequence length="170" mass="18668">MIATYLLLVLIISEVKGDASLCDELIREKIAYDGPKVVDQVIFDLDFDNTQMIYARIPFTADGEEFMVIPRKYGPSSRLLVLQGYVDAGNAGNRYIAEPLSPDGIRIDIVNNVLTIFNGTSVDSAAAFTHATPSVSGNFSLHDIQTYLSNMTIHGRLLNNYKLIAVKVPG</sequence>
<reference evidence="3" key="3">
    <citation type="submission" date="2015-06" db="UniProtKB">
        <authorList>
            <consortium name="EnsemblMetazoa"/>
        </authorList>
    </citation>
    <scope>IDENTIFICATION</scope>
</reference>
<gene>
    <name evidence="2" type="ORF">CAPTEDRAFT_186359</name>
</gene>
<evidence type="ECO:0008006" key="5">
    <source>
        <dbReference type="Google" id="ProtNLM"/>
    </source>
</evidence>
<dbReference type="EMBL" id="AMQN01011185">
    <property type="status" value="NOT_ANNOTATED_CDS"/>
    <property type="molecule type" value="Genomic_DNA"/>
</dbReference>
<dbReference type="AlphaFoldDB" id="R7TZ79"/>
<accession>R7TZ79</accession>
<keyword evidence="4" id="KW-1185">Reference proteome</keyword>
<protein>
    <recommendedName>
        <fullName evidence="5">Laminin G domain-containing protein</fullName>
    </recommendedName>
</protein>
<evidence type="ECO:0000313" key="3">
    <source>
        <dbReference type="EnsemblMetazoa" id="CapteP186359"/>
    </source>
</evidence>
<feature type="signal peptide" evidence="1">
    <location>
        <begin position="1"/>
        <end position="17"/>
    </location>
</feature>
<evidence type="ECO:0000256" key="1">
    <source>
        <dbReference type="SAM" id="SignalP"/>
    </source>
</evidence>